<dbReference type="InterPro" id="IPR002048">
    <property type="entry name" value="EF_hand_dom"/>
</dbReference>
<evidence type="ECO:0000313" key="3">
    <source>
        <dbReference type="EMBL" id="KAI6647575.1"/>
    </source>
</evidence>
<dbReference type="SUPFAM" id="SSF47473">
    <property type="entry name" value="EF-hand"/>
    <property type="match status" value="1"/>
</dbReference>
<evidence type="ECO:0000313" key="4">
    <source>
        <dbReference type="Proteomes" id="UP001165289"/>
    </source>
</evidence>
<feature type="domain" description="EF-hand" evidence="2">
    <location>
        <begin position="86"/>
        <end position="121"/>
    </location>
</feature>
<feature type="domain" description="EF-hand" evidence="2">
    <location>
        <begin position="47"/>
        <end position="82"/>
    </location>
</feature>
<keyword evidence="1" id="KW-0677">Repeat</keyword>
<keyword evidence="4" id="KW-1185">Reference proteome</keyword>
<dbReference type="InterPro" id="IPR011992">
    <property type="entry name" value="EF-hand-dom_pair"/>
</dbReference>
<dbReference type="PANTHER" id="PTHR23048">
    <property type="entry name" value="MYOSIN LIGHT CHAIN 1, 3"/>
    <property type="match status" value="1"/>
</dbReference>
<sequence>MAELNYALNADQLSELQAMFLWLDKENNSFIKVEDLENFLVSWRKIVSIDDVKKLIEVSDLDKSGRVEFHLFSNVVVEFDKIFKAELYKELSSTFRKIDDNRTGYVKVEDVLTVFKTNEYSVSIDYVITIINQINPSNNELVNYKNFIESFIC</sequence>
<evidence type="ECO:0000256" key="1">
    <source>
        <dbReference type="ARBA" id="ARBA00022737"/>
    </source>
</evidence>
<dbReference type="PROSITE" id="PS50222">
    <property type="entry name" value="EF_HAND_2"/>
    <property type="match status" value="2"/>
</dbReference>
<gene>
    <name evidence="3" type="ORF">LOD99_8752</name>
</gene>
<protein>
    <submittedName>
        <fullName evidence="3">Troponin isoform 2</fullName>
    </submittedName>
</protein>
<dbReference type="Proteomes" id="UP001165289">
    <property type="component" value="Unassembled WGS sequence"/>
</dbReference>
<dbReference type="Gene3D" id="1.10.238.10">
    <property type="entry name" value="EF-hand"/>
    <property type="match status" value="1"/>
</dbReference>
<dbReference type="AlphaFoldDB" id="A0AAV7JFQ0"/>
<name>A0AAV7JFQ0_9METZ</name>
<proteinExistence type="predicted"/>
<dbReference type="PANTHER" id="PTHR23048:SF0">
    <property type="entry name" value="CALMODULIN LIKE 3"/>
    <property type="match status" value="1"/>
</dbReference>
<dbReference type="GO" id="GO:0016460">
    <property type="term" value="C:myosin II complex"/>
    <property type="evidence" value="ECO:0007669"/>
    <property type="project" value="TreeGrafter"/>
</dbReference>
<organism evidence="3 4">
    <name type="scientific">Oopsacas minuta</name>
    <dbReference type="NCBI Taxonomy" id="111878"/>
    <lineage>
        <taxon>Eukaryota</taxon>
        <taxon>Metazoa</taxon>
        <taxon>Porifera</taxon>
        <taxon>Hexactinellida</taxon>
        <taxon>Hexasterophora</taxon>
        <taxon>Lyssacinosida</taxon>
        <taxon>Leucopsacidae</taxon>
        <taxon>Oopsacas</taxon>
    </lineage>
</organism>
<dbReference type="InterPro" id="IPR050230">
    <property type="entry name" value="CALM/Myosin/TropC-like"/>
</dbReference>
<comment type="caution">
    <text evidence="3">The sequence shown here is derived from an EMBL/GenBank/DDBJ whole genome shotgun (WGS) entry which is preliminary data.</text>
</comment>
<accession>A0AAV7JFQ0</accession>
<evidence type="ECO:0000259" key="2">
    <source>
        <dbReference type="PROSITE" id="PS50222"/>
    </source>
</evidence>
<reference evidence="3 4" key="1">
    <citation type="journal article" date="2023" name="BMC Biol.">
        <title>The compact genome of the sponge Oopsacas minuta (Hexactinellida) is lacking key metazoan core genes.</title>
        <authorList>
            <person name="Santini S."/>
            <person name="Schenkelaars Q."/>
            <person name="Jourda C."/>
            <person name="Duchesne M."/>
            <person name="Belahbib H."/>
            <person name="Rocher C."/>
            <person name="Selva M."/>
            <person name="Riesgo A."/>
            <person name="Vervoort M."/>
            <person name="Leys S.P."/>
            <person name="Kodjabachian L."/>
            <person name="Le Bivic A."/>
            <person name="Borchiellini C."/>
            <person name="Claverie J.M."/>
            <person name="Renard E."/>
        </authorList>
    </citation>
    <scope>NUCLEOTIDE SEQUENCE [LARGE SCALE GENOMIC DNA]</scope>
    <source>
        <strain evidence="3">SPO-2</strain>
    </source>
</reference>
<dbReference type="GO" id="GO:0005509">
    <property type="term" value="F:calcium ion binding"/>
    <property type="evidence" value="ECO:0007669"/>
    <property type="project" value="InterPro"/>
</dbReference>
<dbReference type="EMBL" id="JAKMXF010000341">
    <property type="protein sequence ID" value="KAI6647575.1"/>
    <property type="molecule type" value="Genomic_DNA"/>
</dbReference>